<evidence type="ECO:0000256" key="1">
    <source>
        <dbReference type="SAM" id="Coils"/>
    </source>
</evidence>
<feature type="region of interest" description="Disordered" evidence="2">
    <location>
        <begin position="472"/>
        <end position="500"/>
    </location>
</feature>
<feature type="compositionally biased region" description="Acidic residues" evidence="2">
    <location>
        <begin position="211"/>
        <end position="229"/>
    </location>
</feature>
<reference evidence="3" key="1">
    <citation type="submission" date="2023-06" db="EMBL/GenBank/DDBJ databases">
        <title>Genome-scale phylogeny and comparative genomics of the fungal order Sordariales.</title>
        <authorList>
            <consortium name="Lawrence Berkeley National Laboratory"/>
            <person name="Hensen N."/>
            <person name="Bonometti L."/>
            <person name="Westerberg I."/>
            <person name="Brannstrom I.O."/>
            <person name="Guillou S."/>
            <person name="Cros-Aarteil S."/>
            <person name="Calhoun S."/>
            <person name="Haridas S."/>
            <person name="Kuo A."/>
            <person name="Mondo S."/>
            <person name="Pangilinan J."/>
            <person name="Riley R."/>
            <person name="Labutti K."/>
            <person name="Andreopoulos B."/>
            <person name="Lipzen A."/>
            <person name="Chen C."/>
            <person name="Yanf M."/>
            <person name="Daum C."/>
            <person name="Ng V."/>
            <person name="Clum A."/>
            <person name="Steindorff A."/>
            <person name="Ohm R."/>
            <person name="Martin F."/>
            <person name="Silar P."/>
            <person name="Natvig D."/>
            <person name="Lalanne C."/>
            <person name="Gautier V."/>
            <person name="Ament-Velasquez S.L."/>
            <person name="Kruys A."/>
            <person name="Hutchinson M.I."/>
            <person name="Powell A.J."/>
            <person name="Barry K."/>
            <person name="Miller A.N."/>
            <person name="Grigoriev I.V."/>
            <person name="Debuchy R."/>
            <person name="Gladieux P."/>
            <person name="Thoren M.H."/>
            <person name="Johannesson H."/>
        </authorList>
    </citation>
    <scope>NUCLEOTIDE SEQUENCE</scope>
    <source>
        <strain evidence="3">SMH4607-1</strain>
    </source>
</reference>
<comment type="caution">
    <text evidence="3">The sequence shown here is derived from an EMBL/GenBank/DDBJ whole genome shotgun (WGS) entry which is preliminary data.</text>
</comment>
<evidence type="ECO:0000313" key="4">
    <source>
        <dbReference type="Proteomes" id="UP001172102"/>
    </source>
</evidence>
<dbReference type="EMBL" id="JAUKUA010000004">
    <property type="protein sequence ID" value="KAK0715485.1"/>
    <property type="molecule type" value="Genomic_DNA"/>
</dbReference>
<name>A0AA40AGM3_9PEZI</name>
<feature type="compositionally biased region" description="Polar residues" evidence="2">
    <location>
        <begin position="256"/>
        <end position="268"/>
    </location>
</feature>
<protein>
    <submittedName>
        <fullName evidence="3">Uncharacterized protein</fullName>
    </submittedName>
</protein>
<sequence>MNLFRREEPPFLPNAAQYAGSYRGATPDGLKCWEVIDPRQEPFKDILDAACLVVSRCRAIPRSTLVLLDVFLRGKDLNSCTPYLMLSGASQRHRKAAIKHLRRSSLTQEYPGLKLDHWDWPPHVPDITMAGREGKAVDKNLLYQCSKFEIHQLLSGFGLEGGSTEILSITATSDGDGAIPQSGVLSCAVVVGQERFFLVPAHIFMPPPADDPGEDFDGDSDGSESDDGSEMLRAGSATPPTEHLADSDYTTDDTRQLSPAISPDTPQSGVEEWRSTQLPSATDEFSVFASELDYALVQIPHHEKLHEKLHCLSKKTVQQIRTGRFAISTITPSCGLIEGWLDGRPTMMRLPYGSRFTSLYPISFPCAVSKGDCGSLVIDKDTKKVYGFIAAASVEGRVAYMVSADEILQDMSMKLGKEVSDHQRLSGITAALSGITAAIADYLTPPMSALSIHERGEAADRPSSAVSLLTVSVSDQPPSTTSEHTVSVSSTIDQPPSTMSEHTLLGAAPQPNMETASVTSPTAKRRRTSITSEHTFLASHGETTLVPSAADAMSVRTVGTALQFNLDEVLSKDDVSVEKQAMVSDWAESVLKAPWQGNVDPLHMLESGPDGEGRLEAGARYLSRECQALKKELSQLQRQKVVLKDFLQDRAQECSVLRRELERLRRENLDLKHDKQDSSQKYEALRRELHLLRRENAALARNTQDGEALRGSVRGGSFLVSAADHQFEIENLRLKEENIRLKAQFRDDEFRRAGAEESHLRSANVTAKLREENERLMSVNNALRASNAQSRDEASGLTGEVLAVHRRYDEMNRRFIRLRENLDESLVANKDLRLDNDRLRARNEWLMTEGRDRSDRDRDRDVEIRVSRR</sequence>
<organism evidence="3 4">
    <name type="scientific">Lasiosphaeris hirsuta</name>
    <dbReference type="NCBI Taxonomy" id="260670"/>
    <lineage>
        <taxon>Eukaryota</taxon>
        <taxon>Fungi</taxon>
        <taxon>Dikarya</taxon>
        <taxon>Ascomycota</taxon>
        <taxon>Pezizomycotina</taxon>
        <taxon>Sordariomycetes</taxon>
        <taxon>Sordariomycetidae</taxon>
        <taxon>Sordariales</taxon>
        <taxon>Lasiosphaeriaceae</taxon>
        <taxon>Lasiosphaeris</taxon>
    </lineage>
</organism>
<feature type="compositionally biased region" description="Low complexity" evidence="2">
    <location>
        <begin position="472"/>
        <end position="491"/>
    </location>
</feature>
<keyword evidence="4" id="KW-1185">Reference proteome</keyword>
<feature type="region of interest" description="Disordered" evidence="2">
    <location>
        <begin position="207"/>
        <end position="272"/>
    </location>
</feature>
<keyword evidence="1" id="KW-0175">Coiled coil</keyword>
<proteinExistence type="predicted"/>
<dbReference type="Proteomes" id="UP001172102">
    <property type="component" value="Unassembled WGS sequence"/>
</dbReference>
<evidence type="ECO:0000313" key="3">
    <source>
        <dbReference type="EMBL" id="KAK0715485.1"/>
    </source>
</evidence>
<evidence type="ECO:0000256" key="2">
    <source>
        <dbReference type="SAM" id="MobiDB-lite"/>
    </source>
</evidence>
<feature type="coiled-coil region" evidence="1">
    <location>
        <begin position="619"/>
        <end position="702"/>
    </location>
</feature>
<gene>
    <name evidence="3" type="ORF">B0H67DRAFT_580813</name>
</gene>
<dbReference type="AlphaFoldDB" id="A0AA40AGM3"/>
<accession>A0AA40AGM3</accession>